<keyword evidence="4" id="KW-0235">DNA replication</keyword>
<dbReference type="GO" id="GO:0008413">
    <property type="term" value="F:8-oxo-7,8-dihydroguanosine triphosphate pyrophosphatase activity"/>
    <property type="evidence" value="ECO:0007669"/>
    <property type="project" value="TreeGrafter"/>
</dbReference>
<dbReference type="SUPFAM" id="SSF55811">
    <property type="entry name" value="Nudix"/>
    <property type="match status" value="1"/>
</dbReference>
<dbReference type="GO" id="GO:0006281">
    <property type="term" value="P:DNA repair"/>
    <property type="evidence" value="ECO:0007669"/>
    <property type="project" value="UniProtKB-KW"/>
</dbReference>
<evidence type="ECO:0000256" key="11">
    <source>
        <dbReference type="ARBA" id="ARBA00036904"/>
    </source>
</evidence>
<keyword evidence="19" id="KW-1185">Reference proteome</keyword>
<dbReference type="GO" id="GO:0006260">
    <property type="term" value="P:DNA replication"/>
    <property type="evidence" value="ECO:0007669"/>
    <property type="project" value="UniProtKB-KW"/>
</dbReference>
<dbReference type="InterPro" id="IPR000086">
    <property type="entry name" value="NUDIX_hydrolase_dom"/>
</dbReference>
<evidence type="ECO:0000256" key="5">
    <source>
        <dbReference type="ARBA" id="ARBA00022723"/>
    </source>
</evidence>
<dbReference type="InterPro" id="IPR047127">
    <property type="entry name" value="MutT-like"/>
</dbReference>
<dbReference type="CDD" id="cd03425">
    <property type="entry name" value="NUDIX_MutT_NudA_like"/>
    <property type="match status" value="1"/>
</dbReference>
<comment type="caution">
    <text evidence="18">The sequence shown here is derived from an EMBL/GenBank/DDBJ whole genome shotgun (WGS) entry which is preliminary data.</text>
</comment>
<evidence type="ECO:0000256" key="4">
    <source>
        <dbReference type="ARBA" id="ARBA00022705"/>
    </source>
</evidence>
<dbReference type="EMBL" id="JAAGSC010000043">
    <property type="protein sequence ID" value="NDY96681.1"/>
    <property type="molecule type" value="Genomic_DNA"/>
</dbReference>
<dbReference type="GO" id="GO:0035539">
    <property type="term" value="F:8-oxo-7,8-dihydrodeoxyguanosine triphosphate pyrophosphatase activity"/>
    <property type="evidence" value="ECO:0007669"/>
    <property type="project" value="UniProtKB-EC"/>
</dbReference>
<evidence type="ECO:0000256" key="9">
    <source>
        <dbReference type="ARBA" id="ARBA00023204"/>
    </source>
</evidence>
<dbReference type="EC" id="3.6.1.55" evidence="12"/>
<keyword evidence="7 18" id="KW-0378">Hydrolase</keyword>
<gene>
    <name evidence="18" type="ORF">G3I74_13175</name>
</gene>
<feature type="domain" description="Nudix hydrolase" evidence="17">
    <location>
        <begin position="1"/>
        <end position="128"/>
    </location>
</feature>
<dbReference type="SUPFAM" id="SSF51391">
    <property type="entry name" value="Thiamin phosphate synthase"/>
    <property type="match status" value="1"/>
</dbReference>
<reference evidence="18 19" key="1">
    <citation type="submission" date="2020-02" db="EMBL/GenBank/DDBJ databases">
        <authorList>
            <person name="Zhang X.-Y."/>
        </authorList>
    </citation>
    <scope>NUCLEOTIDE SEQUENCE [LARGE SCALE GENOMIC DNA]</scope>
    <source>
        <strain evidence="18 19">C33</strain>
    </source>
</reference>
<dbReference type="CDD" id="cd00564">
    <property type="entry name" value="TMP_TenI"/>
    <property type="match status" value="1"/>
</dbReference>
<evidence type="ECO:0000256" key="8">
    <source>
        <dbReference type="ARBA" id="ARBA00022842"/>
    </source>
</evidence>
<dbReference type="Gene3D" id="3.90.79.10">
    <property type="entry name" value="Nucleoside Triphosphate Pyrophosphohydrolase"/>
    <property type="match status" value="1"/>
</dbReference>
<name>A0A845V953_9GAMM</name>
<dbReference type="GO" id="GO:0046872">
    <property type="term" value="F:metal ion binding"/>
    <property type="evidence" value="ECO:0007669"/>
    <property type="project" value="UniProtKB-KW"/>
</dbReference>
<comment type="catalytic activity">
    <reaction evidence="11">
        <text>8-oxo-GTP + H2O = 8-oxo-GMP + diphosphate + H(+)</text>
        <dbReference type="Rhea" id="RHEA:67616"/>
        <dbReference type="ChEBI" id="CHEBI:15377"/>
        <dbReference type="ChEBI" id="CHEBI:15378"/>
        <dbReference type="ChEBI" id="CHEBI:33019"/>
        <dbReference type="ChEBI" id="CHEBI:143553"/>
        <dbReference type="ChEBI" id="CHEBI:145694"/>
    </reaction>
</comment>
<evidence type="ECO:0000259" key="17">
    <source>
        <dbReference type="PROSITE" id="PS51462"/>
    </source>
</evidence>
<dbReference type="Pfam" id="PF14815">
    <property type="entry name" value="NUDIX_4"/>
    <property type="match status" value="1"/>
</dbReference>
<dbReference type="AlphaFoldDB" id="A0A845V953"/>
<comment type="catalytic activity">
    <reaction evidence="10">
        <text>8-oxo-dGTP + H2O = 8-oxo-dGMP + diphosphate + H(+)</text>
        <dbReference type="Rhea" id="RHEA:31575"/>
        <dbReference type="ChEBI" id="CHEBI:15377"/>
        <dbReference type="ChEBI" id="CHEBI:15378"/>
        <dbReference type="ChEBI" id="CHEBI:33019"/>
        <dbReference type="ChEBI" id="CHEBI:63224"/>
        <dbReference type="ChEBI" id="CHEBI:77896"/>
        <dbReference type="EC" id="3.6.1.55"/>
    </reaction>
</comment>
<dbReference type="InterPro" id="IPR020084">
    <property type="entry name" value="NUDIX_hydrolase_CS"/>
</dbReference>
<evidence type="ECO:0000313" key="18">
    <source>
        <dbReference type="EMBL" id="NDY96681.1"/>
    </source>
</evidence>
<dbReference type="PRINTS" id="PR00502">
    <property type="entry name" value="NUDIXFAMILY"/>
</dbReference>
<dbReference type="InterPro" id="IPR036206">
    <property type="entry name" value="ThiamineP_synth_sf"/>
</dbReference>
<evidence type="ECO:0000256" key="6">
    <source>
        <dbReference type="ARBA" id="ARBA00022763"/>
    </source>
</evidence>
<dbReference type="InterPro" id="IPR020476">
    <property type="entry name" value="Nudix_hydrolase"/>
</dbReference>
<protein>
    <recommendedName>
        <fullName evidence="13">8-oxo-dGTP diphosphatase</fullName>
        <ecNumber evidence="12">3.6.1.55</ecNumber>
    </recommendedName>
    <alternativeName>
        <fullName evidence="16">7,8-dihydro-8-oxoguanine-triphosphatase</fullName>
    </alternativeName>
    <alternativeName>
        <fullName evidence="15">Mutator protein MutT</fullName>
    </alternativeName>
    <alternativeName>
        <fullName evidence="14">dGTP pyrophosphohydrolase</fullName>
    </alternativeName>
</protein>
<dbReference type="GO" id="GO:0009228">
    <property type="term" value="P:thiamine biosynthetic process"/>
    <property type="evidence" value="ECO:0007669"/>
    <property type="project" value="UniProtKB-KW"/>
</dbReference>
<keyword evidence="9" id="KW-0234">DNA repair</keyword>
<evidence type="ECO:0000256" key="10">
    <source>
        <dbReference type="ARBA" id="ARBA00035861"/>
    </source>
</evidence>
<dbReference type="GO" id="GO:0044715">
    <property type="term" value="F:8-oxo-dGDP phosphatase activity"/>
    <property type="evidence" value="ECO:0007669"/>
    <property type="project" value="TreeGrafter"/>
</dbReference>
<dbReference type="Pfam" id="PF02581">
    <property type="entry name" value="TMP-TENI"/>
    <property type="match status" value="1"/>
</dbReference>
<evidence type="ECO:0000256" key="16">
    <source>
        <dbReference type="ARBA" id="ARBA00042798"/>
    </source>
</evidence>
<dbReference type="NCBIfam" id="NF006530">
    <property type="entry name" value="PRK08999.1"/>
    <property type="match status" value="1"/>
</dbReference>
<keyword evidence="5" id="KW-0479">Metal-binding</keyword>
<keyword evidence="6" id="KW-0227">DNA damage</keyword>
<evidence type="ECO:0000256" key="1">
    <source>
        <dbReference type="ARBA" id="ARBA00001946"/>
    </source>
</evidence>
<evidence type="ECO:0000256" key="12">
    <source>
        <dbReference type="ARBA" id="ARBA00038905"/>
    </source>
</evidence>
<dbReference type="RefSeq" id="WP_164212061.1">
    <property type="nucleotide sequence ID" value="NZ_JAAGSC010000043.1"/>
</dbReference>
<evidence type="ECO:0000313" key="19">
    <source>
        <dbReference type="Proteomes" id="UP000484885"/>
    </source>
</evidence>
<accession>A0A845V953</accession>
<organism evidence="18 19">
    <name type="scientific">Wenzhouxiangella limi</name>
    <dbReference type="NCBI Taxonomy" id="2707351"/>
    <lineage>
        <taxon>Bacteria</taxon>
        <taxon>Pseudomonadati</taxon>
        <taxon>Pseudomonadota</taxon>
        <taxon>Gammaproteobacteria</taxon>
        <taxon>Chromatiales</taxon>
        <taxon>Wenzhouxiangellaceae</taxon>
        <taxon>Wenzhouxiangella</taxon>
    </lineage>
</organism>
<dbReference type="InterPro" id="IPR015797">
    <property type="entry name" value="NUDIX_hydrolase-like_dom_sf"/>
</dbReference>
<dbReference type="PANTHER" id="PTHR47707">
    <property type="entry name" value="8-OXO-DGTP DIPHOSPHATASE"/>
    <property type="match status" value="1"/>
</dbReference>
<evidence type="ECO:0000256" key="3">
    <source>
        <dbReference type="ARBA" id="ARBA00022457"/>
    </source>
</evidence>
<dbReference type="GO" id="GO:0044716">
    <property type="term" value="F:8-oxo-GDP phosphatase activity"/>
    <property type="evidence" value="ECO:0007669"/>
    <property type="project" value="TreeGrafter"/>
</dbReference>
<evidence type="ECO:0000256" key="14">
    <source>
        <dbReference type="ARBA" id="ARBA00041592"/>
    </source>
</evidence>
<dbReference type="Gene3D" id="3.20.20.70">
    <property type="entry name" value="Aldolase class I"/>
    <property type="match status" value="1"/>
</dbReference>
<evidence type="ECO:0000256" key="7">
    <source>
        <dbReference type="ARBA" id="ARBA00022801"/>
    </source>
</evidence>
<sequence>MKSVAVVAAVLRDGQGRLLLAQRPAGKHLAGRWEFPGGKLEPDESPAEGLVRELAEELGIGITRSRPLLSLTHHYEDRCIRLLLREVGAWEGVPTGLEGQALAWVSLEQAGTLPMPAADRPMLKALALDPRYAISPDPAAFADTESFLSDWESRLQAGYGWVQLRANSLTASELRPLALCCGALARRYRARWMLNAEPTLAEAVGADGVHLSLERLRACRARPLPADRIVTASCQTAEDLRLAGRLGLDLVTLSPVASIGPGRSSGPQLDWSGFERLCADSPLPVLALGGVGPDDLPRARAAGGFGVAGTSRFDAS</sequence>
<dbReference type="PROSITE" id="PS00893">
    <property type="entry name" value="NUDIX_BOX"/>
    <property type="match status" value="1"/>
</dbReference>
<comment type="cofactor">
    <cofactor evidence="1">
        <name>Mg(2+)</name>
        <dbReference type="ChEBI" id="CHEBI:18420"/>
    </cofactor>
</comment>
<dbReference type="PANTHER" id="PTHR47707:SF1">
    <property type="entry name" value="NUDIX HYDROLASE FAMILY PROTEIN"/>
    <property type="match status" value="1"/>
</dbReference>
<dbReference type="InterPro" id="IPR022998">
    <property type="entry name" value="ThiamineP_synth_TenI"/>
</dbReference>
<keyword evidence="8" id="KW-0460">Magnesium</keyword>
<evidence type="ECO:0000256" key="15">
    <source>
        <dbReference type="ARBA" id="ARBA00041979"/>
    </source>
</evidence>
<evidence type="ECO:0000256" key="2">
    <source>
        <dbReference type="ARBA" id="ARBA00005582"/>
    </source>
</evidence>
<dbReference type="Proteomes" id="UP000484885">
    <property type="component" value="Unassembled WGS sequence"/>
</dbReference>
<evidence type="ECO:0000256" key="13">
    <source>
        <dbReference type="ARBA" id="ARBA00040794"/>
    </source>
</evidence>
<dbReference type="PROSITE" id="PS51462">
    <property type="entry name" value="NUDIX"/>
    <property type="match status" value="1"/>
</dbReference>
<proteinExistence type="inferred from homology"/>
<dbReference type="FunFam" id="3.90.79.10:FF:000014">
    <property type="entry name" value="8-oxo-dGTP diphosphatase MutT"/>
    <property type="match status" value="1"/>
</dbReference>
<keyword evidence="3" id="KW-0515">Mutator protein</keyword>
<dbReference type="InterPro" id="IPR013785">
    <property type="entry name" value="Aldolase_TIM"/>
</dbReference>
<dbReference type="InterPro" id="IPR029119">
    <property type="entry name" value="MutY_C"/>
</dbReference>
<comment type="similarity">
    <text evidence="2">Belongs to the Nudix hydrolase family.</text>
</comment>